<dbReference type="Pfam" id="PF03645">
    <property type="entry name" value="Tctex-1"/>
    <property type="match status" value="1"/>
</dbReference>
<dbReference type="Gene3D" id="3.30.1140.40">
    <property type="entry name" value="Tctex-1"/>
    <property type="match status" value="1"/>
</dbReference>
<dbReference type="AlphaFoldDB" id="A0A0B7MVG9"/>
<dbReference type="STRING" id="35722.A0A0B7MVG9"/>
<dbReference type="GO" id="GO:0005737">
    <property type="term" value="C:cytoplasm"/>
    <property type="evidence" value="ECO:0007669"/>
    <property type="project" value="TreeGrafter"/>
</dbReference>
<dbReference type="PANTHER" id="PTHR21255:SF4">
    <property type="entry name" value="DYNEIN LIGHT CHAIN TCTEX-TYPE"/>
    <property type="match status" value="1"/>
</dbReference>
<dbReference type="CDD" id="cd21455">
    <property type="entry name" value="DLC-like_DYNLT1_DYNLT3"/>
    <property type="match status" value="1"/>
</dbReference>
<dbReference type="PANTHER" id="PTHR21255">
    <property type="entry name" value="T-COMPLEX-ASSOCIATED-TESTIS-EXPRESSED 1/ DYNEIN LIGHT CHAIN"/>
    <property type="match status" value="1"/>
</dbReference>
<dbReference type="GO" id="GO:0007018">
    <property type="term" value="P:microtubule-based movement"/>
    <property type="evidence" value="ECO:0007669"/>
    <property type="project" value="TreeGrafter"/>
</dbReference>
<dbReference type="GO" id="GO:0045505">
    <property type="term" value="F:dynein intermediate chain binding"/>
    <property type="evidence" value="ECO:0007669"/>
    <property type="project" value="TreeGrafter"/>
</dbReference>
<organism evidence="1 2">
    <name type="scientific">Parasitella parasitica</name>
    <dbReference type="NCBI Taxonomy" id="35722"/>
    <lineage>
        <taxon>Eukaryota</taxon>
        <taxon>Fungi</taxon>
        <taxon>Fungi incertae sedis</taxon>
        <taxon>Mucoromycota</taxon>
        <taxon>Mucoromycotina</taxon>
        <taxon>Mucoromycetes</taxon>
        <taxon>Mucorales</taxon>
        <taxon>Mucorineae</taxon>
        <taxon>Mucoraceae</taxon>
        <taxon>Parasitella</taxon>
    </lineage>
</organism>
<sequence length="128" mass="14051">MIWNNLSAAPFGVGTIVVQGKEFNSEQVTATIKEVIQIVESTLTEAEYSHAKVAGWNASIIEACIAKLKEISKDYKYIVTCAILQNKGAGFYVGSQVYWDNQNDGSASYKHESKSLTAIVNVFALRIN</sequence>
<dbReference type="InterPro" id="IPR038586">
    <property type="entry name" value="Tctex-1-like_sf"/>
</dbReference>
<dbReference type="OrthoDB" id="10059120at2759"/>
<dbReference type="EMBL" id="LN719010">
    <property type="protein sequence ID" value="CEP07103.1"/>
    <property type="molecule type" value="Genomic_DNA"/>
</dbReference>
<evidence type="ECO:0008006" key="3">
    <source>
        <dbReference type="Google" id="ProtNLM"/>
    </source>
</evidence>
<protein>
    <recommendedName>
        <fullName evidence="3">Dynein light chain Tctex-type 1</fullName>
    </recommendedName>
</protein>
<keyword evidence="2" id="KW-1185">Reference proteome</keyword>
<accession>A0A0B7MVG9</accession>
<gene>
    <name evidence="1" type="primary">PARPA_00375.1 scaffold 685</name>
</gene>
<reference evidence="1 2" key="1">
    <citation type="submission" date="2014-09" db="EMBL/GenBank/DDBJ databases">
        <authorList>
            <person name="Ellenberger Sabrina"/>
        </authorList>
    </citation>
    <scope>NUCLEOTIDE SEQUENCE [LARGE SCALE GENOMIC DNA]</scope>
    <source>
        <strain evidence="1 2">CBS 412.66</strain>
    </source>
</reference>
<evidence type="ECO:0000313" key="2">
    <source>
        <dbReference type="Proteomes" id="UP000054107"/>
    </source>
</evidence>
<evidence type="ECO:0000313" key="1">
    <source>
        <dbReference type="EMBL" id="CEP07103.1"/>
    </source>
</evidence>
<dbReference type="Proteomes" id="UP000054107">
    <property type="component" value="Unassembled WGS sequence"/>
</dbReference>
<proteinExistence type="predicted"/>
<dbReference type="InterPro" id="IPR005334">
    <property type="entry name" value="Tctex-1-like"/>
</dbReference>
<dbReference type="GO" id="GO:0005868">
    <property type="term" value="C:cytoplasmic dynein complex"/>
    <property type="evidence" value="ECO:0007669"/>
    <property type="project" value="TreeGrafter"/>
</dbReference>
<name>A0A0B7MVG9_9FUNG</name>